<dbReference type="InterPro" id="IPR000238">
    <property type="entry name" value="RbfA"/>
</dbReference>
<dbReference type="SUPFAM" id="SSF89919">
    <property type="entry name" value="Ribosome-binding factor A, RbfA"/>
    <property type="match status" value="1"/>
</dbReference>
<comment type="subunit">
    <text evidence="2">Monomer. Binds 30S ribosomal subunits, but not 50S ribosomal subunits or 70S ribosomes.</text>
</comment>
<comment type="function">
    <text evidence="2">One of several proteins that assist in the late maturation steps of the functional core of the 30S ribosomal subunit. Associates with free 30S ribosomal subunits (but not with 30S subunits that are part of 70S ribosomes or polysomes). Required for efficient processing of 16S rRNA. May interact with the 5'-terminal helix region of 16S rRNA.</text>
</comment>
<dbReference type="EMBL" id="FNOB01000023">
    <property type="protein sequence ID" value="SDX65489.1"/>
    <property type="molecule type" value="Genomic_DNA"/>
</dbReference>
<dbReference type="PROSITE" id="PS01319">
    <property type="entry name" value="RBFA"/>
    <property type="match status" value="1"/>
</dbReference>
<keyword evidence="1 2" id="KW-0690">Ribosome biogenesis</keyword>
<dbReference type="Pfam" id="PF02033">
    <property type="entry name" value="RBFA"/>
    <property type="match status" value="1"/>
</dbReference>
<name>A0A1H3DII5_9RHOB</name>
<gene>
    <name evidence="2" type="primary">rbfA</name>
    <name evidence="3" type="ORF">SAMN05444006_1234</name>
</gene>
<dbReference type="InterPro" id="IPR023799">
    <property type="entry name" value="RbfA_dom_sf"/>
</dbReference>
<reference evidence="3 4" key="1">
    <citation type="submission" date="2016-10" db="EMBL/GenBank/DDBJ databases">
        <authorList>
            <person name="Varghese N."/>
            <person name="Submissions S."/>
        </authorList>
    </citation>
    <scope>NUCLEOTIDE SEQUENCE [LARGE SCALE GENOMIC DNA]</scope>
    <source>
        <strain evidence="3 4">DSM 24802</strain>
    </source>
</reference>
<dbReference type="Gene3D" id="3.30.300.20">
    <property type="match status" value="1"/>
</dbReference>
<comment type="caution">
    <text evidence="3">The sequence shown here is derived from an EMBL/GenBank/DDBJ whole genome shotgun (WGS) entry which is preliminary data.</text>
</comment>
<evidence type="ECO:0000313" key="4">
    <source>
        <dbReference type="Proteomes" id="UP000199541"/>
    </source>
</evidence>
<keyword evidence="4" id="KW-1185">Reference proteome</keyword>
<keyword evidence="2" id="KW-0963">Cytoplasm</keyword>
<accession>A0A1H3DII5</accession>
<sequence>MASNRFNTGPGPSQRQLRVGELIRRTLSDVLLRGDVHDPELNRLSITVGEVRCTPDLKVATAYVMPLGGEGVDEALAALRRNRKELRHLVSREMTLKYAPELRFEIDKTFDQMDETRRLFADETVRRDIAARDDEGGAEGTD</sequence>
<dbReference type="PANTHER" id="PTHR33515:SF1">
    <property type="entry name" value="RIBOSOME-BINDING FACTOR A, CHLOROPLASTIC-RELATED"/>
    <property type="match status" value="1"/>
</dbReference>
<evidence type="ECO:0000313" key="3">
    <source>
        <dbReference type="EMBL" id="SDX65489.1"/>
    </source>
</evidence>
<comment type="similarity">
    <text evidence="2">Belongs to the RbfA family.</text>
</comment>
<dbReference type="NCBIfam" id="NF001802">
    <property type="entry name" value="PRK00521.2-5"/>
    <property type="match status" value="1"/>
</dbReference>
<evidence type="ECO:0000256" key="1">
    <source>
        <dbReference type="ARBA" id="ARBA00022517"/>
    </source>
</evidence>
<proteinExistence type="inferred from homology"/>
<evidence type="ECO:0000256" key="2">
    <source>
        <dbReference type="HAMAP-Rule" id="MF_00003"/>
    </source>
</evidence>
<dbReference type="Proteomes" id="UP000199541">
    <property type="component" value="Unassembled WGS sequence"/>
</dbReference>
<protein>
    <recommendedName>
        <fullName evidence="2">Ribosome-binding factor A</fullName>
    </recommendedName>
</protein>
<dbReference type="InterPro" id="IPR015946">
    <property type="entry name" value="KH_dom-like_a/b"/>
</dbReference>
<dbReference type="RefSeq" id="WP_176992665.1">
    <property type="nucleotide sequence ID" value="NZ_BNAB01000021.1"/>
</dbReference>
<organism evidence="3 4">
    <name type="scientific">Allgaiera indica</name>
    <dbReference type="NCBI Taxonomy" id="765699"/>
    <lineage>
        <taxon>Bacteria</taxon>
        <taxon>Pseudomonadati</taxon>
        <taxon>Pseudomonadota</taxon>
        <taxon>Alphaproteobacteria</taxon>
        <taxon>Rhodobacterales</taxon>
        <taxon>Paracoccaceae</taxon>
        <taxon>Allgaiera</taxon>
    </lineage>
</organism>
<dbReference type="HAMAP" id="MF_00003">
    <property type="entry name" value="RbfA"/>
    <property type="match status" value="1"/>
</dbReference>
<dbReference type="InterPro" id="IPR020053">
    <property type="entry name" value="Ribosome-bd_factorA_CS"/>
</dbReference>
<dbReference type="PANTHER" id="PTHR33515">
    <property type="entry name" value="RIBOSOME-BINDING FACTOR A, CHLOROPLASTIC-RELATED"/>
    <property type="match status" value="1"/>
</dbReference>
<comment type="subcellular location">
    <subcellularLocation>
        <location evidence="2">Cytoplasm</location>
    </subcellularLocation>
</comment>